<evidence type="ECO:0000256" key="4">
    <source>
        <dbReference type="RuleBase" id="RU361169"/>
    </source>
</evidence>
<dbReference type="PANTHER" id="PTHR31339:SF9">
    <property type="entry name" value="PLASMIN AND FIBRONECTIN-BINDING PROTEIN A"/>
    <property type="match status" value="1"/>
</dbReference>
<keyword evidence="5" id="KW-0732">Signal</keyword>
<dbReference type="InterPro" id="IPR012334">
    <property type="entry name" value="Pectin_lyas_fold"/>
</dbReference>
<dbReference type="InterPro" id="IPR000743">
    <property type="entry name" value="Glyco_hydro_28"/>
</dbReference>
<dbReference type="Gene3D" id="2.160.20.10">
    <property type="entry name" value="Single-stranded right-handed beta-helix, Pectin lyase-like"/>
    <property type="match status" value="1"/>
</dbReference>
<keyword evidence="3 4" id="KW-0326">Glycosidase</keyword>
<dbReference type="InterPro" id="IPR006626">
    <property type="entry name" value="PbH1"/>
</dbReference>
<accession>A0ABS9VBU0</accession>
<evidence type="ECO:0000256" key="2">
    <source>
        <dbReference type="ARBA" id="ARBA00022801"/>
    </source>
</evidence>
<proteinExistence type="inferred from homology"/>
<sequence>MNKLTLLIVIAAFTYFGCSSTAQSNAKEISSNQIDESSIYDGVEFDMPKVKTTSFPDLTVSILDHGAVGDGVTKNTEAFAKTIEVVAEKGGGKVLVPRGIWLTGPIQFKSNINLHLEAGALILFSKDFDDYPLVETSFEGLNTVRCISPIYADGVENIAITGSGTLDGNGDAWRPVKKSKMTAAQWKSLLATGGLLNEKGDMWFPSESSIKGYQASSNFNVPDMIDPSELETVKDFLRPVMVSIKNSKRILLDGPTFQNSPAWNIHPLMSEDLIIRNLSVRNPWYSQNGDGLDLESCKNVLIYNNVFDVGDDAICFKSGKDQDGRDRGMATENVVVKNNIVYHGHGGFVIGSEMSGGVKNIHISNCTFMGTDVGLRFKSTRGRGGVVENIYISNIDMINIPTDVINFNLFYGGNSPVLEADQSADDEARDEAAVPVSETTPSFKNIFMKNIKATNSGTAANFQGLPEMNLQNVSLEDSFLEAKNGIIAVDTDGLVLKNVKVIPTSGAALTLYNSKNVAVTGFSFGENGEKPVRVMGSLSENIKLSNKDYSNADKSIEKGKDLKSNSVELN</sequence>
<evidence type="ECO:0000256" key="3">
    <source>
        <dbReference type="ARBA" id="ARBA00023295"/>
    </source>
</evidence>
<keyword evidence="2 4" id="KW-0378">Hydrolase</keyword>
<dbReference type="SMART" id="SM00710">
    <property type="entry name" value="PbH1"/>
    <property type="match status" value="5"/>
</dbReference>
<feature type="signal peptide" evidence="5">
    <location>
        <begin position="1"/>
        <end position="24"/>
    </location>
</feature>
<dbReference type="SUPFAM" id="SSF51126">
    <property type="entry name" value="Pectin lyase-like"/>
    <property type="match status" value="1"/>
</dbReference>
<evidence type="ECO:0000313" key="7">
    <source>
        <dbReference type="Proteomes" id="UP001165430"/>
    </source>
</evidence>
<evidence type="ECO:0000256" key="1">
    <source>
        <dbReference type="ARBA" id="ARBA00008834"/>
    </source>
</evidence>
<dbReference type="EMBL" id="JAKZGO010000007">
    <property type="protein sequence ID" value="MCH7413899.1"/>
    <property type="molecule type" value="Genomic_DNA"/>
</dbReference>
<dbReference type="Pfam" id="PF00295">
    <property type="entry name" value="Glyco_hydro_28"/>
    <property type="match status" value="1"/>
</dbReference>
<comment type="similarity">
    <text evidence="1 4">Belongs to the glycosyl hydrolase 28 family.</text>
</comment>
<reference evidence="6" key="1">
    <citation type="submission" date="2022-03" db="EMBL/GenBank/DDBJ databases">
        <title>De novo assembled genomes of Belliella spp. (Cyclobacteriaceae) strains.</title>
        <authorList>
            <person name="Szabo A."/>
            <person name="Korponai K."/>
            <person name="Felfoldi T."/>
        </authorList>
    </citation>
    <scope>NUCLEOTIDE SEQUENCE</scope>
    <source>
        <strain evidence="6">DSM 111903</strain>
    </source>
</reference>
<gene>
    <name evidence="6" type="ORF">MM213_10410</name>
</gene>
<evidence type="ECO:0000256" key="5">
    <source>
        <dbReference type="SAM" id="SignalP"/>
    </source>
</evidence>
<keyword evidence="7" id="KW-1185">Reference proteome</keyword>
<evidence type="ECO:0000313" key="6">
    <source>
        <dbReference type="EMBL" id="MCH7413899.1"/>
    </source>
</evidence>
<dbReference type="PROSITE" id="PS00502">
    <property type="entry name" value="POLYGALACTURONASE"/>
    <property type="match status" value="1"/>
</dbReference>
<dbReference type="Proteomes" id="UP001165430">
    <property type="component" value="Unassembled WGS sequence"/>
</dbReference>
<feature type="chain" id="PRO_5045169345" evidence="5">
    <location>
        <begin position="25"/>
        <end position="570"/>
    </location>
</feature>
<dbReference type="InterPro" id="IPR051801">
    <property type="entry name" value="GH28_Enzymes"/>
</dbReference>
<protein>
    <submittedName>
        <fullName evidence="6">Glycoside hydrolase family 28 protein</fullName>
    </submittedName>
</protein>
<name>A0ABS9VBU0_9BACT</name>
<dbReference type="RefSeq" id="WP_241412037.1">
    <property type="nucleotide sequence ID" value="NZ_JAKZGO010000007.1"/>
</dbReference>
<dbReference type="GO" id="GO:0016787">
    <property type="term" value="F:hydrolase activity"/>
    <property type="evidence" value="ECO:0007669"/>
    <property type="project" value="UniProtKB-KW"/>
</dbReference>
<comment type="caution">
    <text evidence="6">The sequence shown here is derived from an EMBL/GenBank/DDBJ whole genome shotgun (WGS) entry which is preliminary data.</text>
</comment>
<organism evidence="6 7">
    <name type="scientific">Belliella alkalica</name>
    <dbReference type="NCBI Taxonomy" id="1730871"/>
    <lineage>
        <taxon>Bacteria</taxon>
        <taxon>Pseudomonadati</taxon>
        <taxon>Bacteroidota</taxon>
        <taxon>Cytophagia</taxon>
        <taxon>Cytophagales</taxon>
        <taxon>Cyclobacteriaceae</taxon>
        <taxon>Belliella</taxon>
    </lineage>
</organism>
<dbReference type="InterPro" id="IPR011050">
    <property type="entry name" value="Pectin_lyase_fold/virulence"/>
</dbReference>
<dbReference type="PANTHER" id="PTHR31339">
    <property type="entry name" value="PECTIN LYASE-RELATED"/>
    <property type="match status" value="1"/>
</dbReference>